<dbReference type="RefSeq" id="WP_016105127.1">
    <property type="nucleotide sequence ID" value="NZ_FMAK01000034.1"/>
</dbReference>
<dbReference type="Proteomes" id="UP000195696">
    <property type="component" value="Unassembled WGS sequence"/>
</dbReference>
<dbReference type="InterPro" id="IPR042573">
    <property type="entry name" value="GNAT_acetyltra_N"/>
</dbReference>
<dbReference type="Gene3D" id="3.40.630.30">
    <property type="match status" value="1"/>
</dbReference>
<reference evidence="2 3" key="1">
    <citation type="submission" date="2016-08" db="EMBL/GenBank/DDBJ databases">
        <authorList>
            <person name="Seilhamer J.J."/>
        </authorList>
    </citation>
    <scope>NUCLEOTIDE SEQUENCE [LARGE SCALE GENOMIC DNA]</scope>
    <source>
        <strain evidence="2 3">SDA_GO95</strain>
    </source>
</reference>
<dbReference type="GO" id="GO:0016747">
    <property type="term" value="F:acyltransferase activity, transferring groups other than amino-acyl groups"/>
    <property type="evidence" value="ECO:0007669"/>
    <property type="project" value="InterPro"/>
</dbReference>
<protein>
    <submittedName>
        <fullName evidence="2">Zwittermicin A resistance protein ZmaR</fullName>
    </submittedName>
</protein>
<dbReference type="InterPro" id="IPR000182">
    <property type="entry name" value="GNAT_dom"/>
</dbReference>
<sequence length="256" mass="29361">MIYEANIHTRKKLVSMFEDFNNVVLLSYLQGHMGIAWVNNLENPTVAQITVGIFTFYAGDPNAKETEELLRNIPERILVIVNSDEWKKRVETFHEIKIDKFLRYKFKRNPELFNHTKLQSFISALPKGYELRKIDEHIANNPSLHKVSEDFISQFRSIDDYVNRGIGYCILYNGEVVCGASSYSIYDDGIEIEVATDPNHRKKGLATVVSAALILDCLENGKYPNWDAANSTSAKLAEKLGYVFDKAYDTYFVNNR</sequence>
<proteinExistence type="predicted"/>
<dbReference type="AlphaFoldDB" id="A0A1G4ERD3"/>
<dbReference type="SUPFAM" id="SSF55729">
    <property type="entry name" value="Acyl-CoA N-acyltransferases (Nat)"/>
    <property type="match status" value="1"/>
</dbReference>
<name>A0A1G4ERD3_BACMY</name>
<gene>
    <name evidence="2" type="ORF">BWGO95_02743</name>
</gene>
<accession>A0A1G4ERD3</accession>
<dbReference type="InterPro" id="IPR016181">
    <property type="entry name" value="Acyl_CoA_acyltransferase"/>
</dbReference>
<feature type="domain" description="N-acetyltransferase" evidence="1">
    <location>
        <begin position="129"/>
        <end position="256"/>
    </location>
</feature>
<organism evidence="2 3">
    <name type="scientific">Bacillus mycoides</name>
    <dbReference type="NCBI Taxonomy" id="1405"/>
    <lineage>
        <taxon>Bacteria</taxon>
        <taxon>Bacillati</taxon>
        <taxon>Bacillota</taxon>
        <taxon>Bacilli</taxon>
        <taxon>Bacillales</taxon>
        <taxon>Bacillaceae</taxon>
        <taxon>Bacillus</taxon>
        <taxon>Bacillus cereus group</taxon>
    </lineage>
</organism>
<dbReference type="EMBL" id="FMAK01000034">
    <property type="protein sequence ID" value="SCB68599.1"/>
    <property type="molecule type" value="Genomic_DNA"/>
</dbReference>
<dbReference type="PANTHER" id="PTHR31143:SF2">
    <property type="entry name" value="FR47-LIKE DOMAIN-CONTAINING PROTEIN-RELATED"/>
    <property type="match status" value="1"/>
</dbReference>
<dbReference type="Pfam" id="PF12746">
    <property type="entry name" value="GNAT_acetyltran"/>
    <property type="match status" value="1"/>
</dbReference>
<dbReference type="InterPro" id="IPR027365">
    <property type="entry name" value="GNAT_acetyltra_YdfB-like"/>
</dbReference>
<dbReference type="Gene3D" id="3.40.630.110">
    <property type="entry name" value="GNAT acetyltransferase-like"/>
    <property type="match status" value="1"/>
</dbReference>
<evidence type="ECO:0000313" key="2">
    <source>
        <dbReference type="EMBL" id="SCB68599.1"/>
    </source>
</evidence>
<evidence type="ECO:0000313" key="3">
    <source>
        <dbReference type="Proteomes" id="UP000195696"/>
    </source>
</evidence>
<dbReference type="PROSITE" id="PS51186">
    <property type="entry name" value="GNAT"/>
    <property type="match status" value="1"/>
</dbReference>
<dbReference type="PANTHER" id="PTHR31143">
    <property type="match status" value="1"/>
</dbReference>
<evidence type="ECO:0000259" key="1">
    <source>
        <dbReference type="PROSITE" id="PS51186"/>
    </source>
</evidence>